<dbReference type="RefSeq" id="WP_255895370.1">
    <property type="nucleotide sequence ID" value="NZ_JAMZEG020000002.1"/>
</dbReference>
<dbReference type="InterPro" id="IPR017748">
    <property type="entry name" value="TagF"/>
</dbReference>
<dbReference type="NCBIfam" id="TIGR03373">
    <property type="entry name" value="VI_minor_4"/>
    <property type="match status" value="1"/>
</dbReference>
<proteinExistence type="predicted"/>
<comment type="caution">
    <text evidence="1">The sequence shown here is derived from an EMBL/GenBank/DDBJ whole genome shotgun (WGS) entry which is preliminary data.</text>
</comment>
<reference evidence="1" key="1">
    <citation type="submission" date="2023-01" db="EMBL/GenBank/DDBJ databases">
        <title>Psychroserpens sp. MSW6 and Marinomonas sp. RSW2, isolated from seawater.</title>
        <authorList>
            <person name="Kristyanto S."/>
            <person name="Jung J."/>
            <person name="Kim J.M."/>
            <person name="Jeon C.O."/>
        </authorList>
    </citation>
    <scope>NUCLEOTIDE SEQUENCE</scope>
    <source>
        <strain evidence="1">RSW2</strain>
    </source>
</reference>
<organism evidence="1 2">
    <name type="scientific">Marinomonas maritima</name>
    <dbReference type="NCBI Taxonomy" id="2940935"/>
    <lineage>
        <taxon>Bacteria</taxon>
        <taxon>Pseudomonadati</taxon>
        <taxon>Pseudomonadota</taxon>
        <taxon>Gammaproteobacteria</taxon>
        <taxon>Oceanospirillales</taxon>
        <taxon>Oceanospirillaceae</taxon>
        <taxon>Marinomonas</taxon>
    </lineage>
</organism>
<protein>
    <submittedName>
        <fullName evidence="1">Type VI secretion system-associated protein TagF</fullName>
    </submittedName>
</protein>
<accession>A0ABT5WDR8</accession>
<dbReference type="InterPro" id="IPR038225">
    <property type="entry name" value="TagF_sf"/>
</dbReference>
<dbReference type="Proteomes" id="UP001139522">
    <property type="component" value="Unassembled WGS sequence"/>
</dbReference>
<name>A0ABT5WDR8_9GAMM</name>
<keyword evidence="2" id="KW-1185">Reference proteome</keyword>
<dbReference type="Gene3D" id="3.40.1730.10">
    <property type="entry name" value="pa0076 domain"/>
    <property type="match status" value="1"/>
</dbReference>
<evidence type="ECO:0000313" key="1">
    <source>
        <dbReference type="EMBL" id="MDE8602967.1"/>
    </source>
</evidence>
<dbReference type="Pfam" id="PF09867">
    <property type="entry name" value="TagF_N"/>
    <property type="match status" value="1"/>
</dbReference>
<dbReference type="EMBL" id="JAMZEG020000002">
    <property type="protein sequence ID" value="MDE8602967.1"/>
    <property type="molecule type" value="Genomic_DNA"/>
</dbReference>
<gene>
    <name evidence="1" type="primary">tagF</name>
    <name evidence="1" type="ORF">M3I01_008525</name>
</gene>
<evidence type="ECO:0000313" key="2">
    <source>
        <dbReference type="Proteomes" id="UP001139522"/>
    </source>
</evidence>
<sequence>MSVLKVGIYGKVPAHPDFISDTLHADISNELYDWAQTVMFHSREKMSESKWLPAYLVSPIWRMVVPKNELRTHEWVGVMVPSVDALGRYFPLFIVFETEFKSLTVEWLFKECTDLFKVMEEVAMSALQQQLNFLQLKRLLANKLEGFNFGQELVLPNSLNSEALEFSCEQPSTSNNVFLQRPLAQLDGVLLWTSSDINKYQKPFFKCRDLPIPSEYEFLLTGTAVSIQSKHKAMQS</sequence>